<dbReference type="InterPro" id="IPR012433">
    <property type="entry name" value="Imm11"/>
</dbReference>
<gene>
    <name evidence="2" type="ORF">DCS45_17195</name>
</gene>
<feature type="domain" description="Immunity MXAN-0049 protein" evidence="1">
    <location>
        <begin position="99"/>
        <end position="217"/>
    </location>
</feature>
<evidence type="ECO:0000313" key="2">
    <source>
        <dbReference type="EMBL" id="HAR53589.1"/>
    </source>
</evidence>
<reference evidence="2 3" key="1">
    <citation type="journal article" date="2018" name="Nat. Biotechnol.">
        <title>A standardized bacterial taxonomy based on genome phylogeny substantially revises the tree of life.</title>
        <authorList>
            <person name="Parks D.H."/>
            <person name="Chuvochina M."/>
            <person name="Waite D.W."/>
            <person name="Rinke C."/>
            <person name="Skarshewski A."/>
            <person name="Chaumeil P.A."/>
            <person name="Hugenholtz P."/>
        </authorList>
    </citation>
    <scope>NUCLEOTIDE SEQUENCE [LARGE SCALE GENOMIC DNA]</scope>
    <source>
        <strain evidence="2">UBA9169</strain>
    </source>
</reference>
<comment type="caution">
    <text evidence="2">The sequence shown here is derived from an EMBL/GenBank/DDBJ whole genome shotgun (WGS) entry which is preliminary data.</text>
</comment>
<proteinExistence type="predicted"/>
<dbReference type="Pfam" id="PF07791">
    <property type="entry name" value="Imm11"/>
    <property type="match status" value="1"/>
</dbReference>
<protein>
    <recommendedName>
        <fullName evidence="1">Immunity MXAN-0049 protein domain-containing protein</fullName>
    </recommendedName>
</protein>
<dbReference type="Proteomes" id="UP000264719">
    <property type="component" value="Unassembled WGS sequence"/>
</dbReference>
<dbReference type="EMBL" id="DMVW01000166">
    <property type="protein sequence ID" value="HAR53589.1"/>
    <property type="molecule type" value="Genomic_DNA"/>
</dbReference>
<sequence>MTWGVLSSSTFGAASPDADTIGYDEAIENYFYSVLTEDEQNELNSGMGGVPWTKFSDKFVKDLGWLADHERPKRFRLQKTYKELCSLIFLENRLAAVDIRLKEIIEELEPGVHQFWPIDLIQPRDKPYPVPYFGMVVHSHLNCFRFEECDPGHAEDESVGDYILYSISGKSRADLKGVAMSRAAIGSHHIWREKYLYSPWFLLSDTLAARIHDAGLKMPKHYPMKDV</sequence>
<name>A0A348WGC7_9RHOB</name>
<accession>A0A348WGC7</accession>
<organism evidence="2 3">
    <name type="scientific">Roseovarius nubinhibens</name>
    <dbReference type="NCBI Taxonomy" id="314263"/>
    <lineage>
        <taxon>Bacteria</taxon>
        <taxon>Pseudomonadati</taxon>
        <taxon>Pseudomonadota</taxon>
        <taxon>Alphaproteobacteria</taxon>
        <taxon>Rhodobacterales</taxon>
        <taxon>Roseobacteraceae</taxon>
        <taxon>Roseovarius</taxon>
    </lineage>
</organism>
<dbReference type="AlphaFoldDB" id="A0A348WGC7"/>
<evidence type="ECO:0000313" key="3">
    <source>
        <dbReference type="Proteomes" id="UP000264719"/>
    </source>
</evidence>
<evidence type="ECO:0000259" key="1">
    <source>
        <dbReference type="Pfam" id="PF07791"/>
    </source>
</evidence>